<dbReference type="SUPFAM" id="SSF63817">
    <property type="entry name" value="Sortase"/>
    <property type="match status" value="1"/>
</dbReference>
<dbReference type="InterPro" id="IPR023365">
    <property type="entry name" value="Sortase_dom-sf"/>
</dbReference>
<dbReference type="InParanoid" id="A0A420XM49"/>
<dbReference type="InterPro" id="IPR042001">
    <property type="entry name" value="Sortase_F"/>
</dbReference>
<feature type="chain" id="PRO_5039598354" evidence="3">
    <location>
        <begin position="20"/>
        <end position="218"/>
    </location>
</feature>
<feature type="region of interest" description="Disordered" evidence="2">
    <location>
        <begin position="33"/>
        <end position="71"/>
    </location>
</feature>
<evidence type="ECO:0000313" key="5">
    <source>
        <dbReference type="Proteomes" id="UP000281955"/>
    </source>
</evidence>
<protein>
    <submittedName>
        <fullName evidence="4">LPXTG-site transpeptidase (Sortase) family protein</fullName>
    </submittedName>
</protein>
<feature type="compositionally biased region" description="Low complexity" evidence="2">
    <location>
        <begin position="33"/>
        <end position="62"/>
    </location>
</feature>
<accession>A0A420XM49</accession>
<sequence length="218" mass="22116">MTRLAAALVAAGLALTACAGPGGRASTATATSAATSATSTPAAATSGASADARAAEPAATPDPTGPAPLPSRVAVPVRLEVPAIRVSAPLDTLRLGADGELEKPPHWDRPGWYSGGAVPGEPGPAVIAGHVDSPTGPAVFWRLRELARGDRITVRLSDGTAARFDVTRVEQAAKDAFPSAEVYGPTPDRELRLITCAGVYDKGAGGYRDNRIVFAVAT</sequence>
<dbReference type="CDD" id="cd05829">
    <property type="entry name" value="Sortase_F"/>
    <property type="match status" value="1"/>
</dbReference>
<organism evidence="4 5">
    <name type="scientific">Motilibacter peucedani</name>
    <dbReference type="NCBI Taxonomy" id="598650"/>
    <lineage>
        <taxon>Bacteria</taxon>
        <taxon>Bacillati</taxon>
        <taxon>Actinomycetota</taxon>
        <taxon>Actinomycetes</taxon>
        <taxon>Motilibacterales</taxon>
        <taxon>Motilibacteraceae</taxon>
        <taxon>Motilibacter</taxon>
    </lineage>
</organism>
<dbReference type="RefSeq" id="WP_231121887.1">
    <property type="nucleotide sequence ID" value="NZ_RBWV01000014.1"/>
</dbReference>
<dbReference type="AlphaFoldDB" id="A0A420XM49"/>
<reference evidence="4 5" key="1">
    <citation type="submission" date="2018-10" db="EMBL/GenBank/DDBJ databases">
        <title>Genomic Encyclopedia of Archaeal and Bacterial Type Strains, Phase II (KMG-II): from individual species to whole genera.</title>
        <authorList>
            <person name="Goeker M."/>
        </authorList>
    </citation>
    <scope>NUCLEOTIDE SEQUENCE [LARGE SCALE GENOMIC DNA]</scope>
    <source>
        <strain evidence="4 5">RP-AC37</strain>
    </source>
</reference>
<dbReference type="EMBL" id="RBWV01000014">
    <property type="protein sequence ID" value="RKS71310.1"/>
    <property type="molecule type" value="Genomic_DNA"/>
</dbReference>
<name>A0A420XM49_9ACTN</name>
<dbReference type="InterPro" id="IPR005754">
    <property type="entry name" value="Sortase"/>
</dbReference>
<keyword evidence="5" id="KW-1185">Reference proteome</keyword>
<evidence type="ECO:0000256" key="3">
    <source>
        <dbReference type="SAM" id="SignalP"/>
    </source>
</evidence>
<dbReference type="Pfam" id="PF04203">
    <property type="entry name" value="Sortase"/>
    <property type="match status" value="1"/>
</dbReference>
<evidence type="ECO:0000256" key="2">
    <source>
        <dbReference type="SAM" id="MobiDB-lite"/>
    </source>
</evidence>
<evidence type="ECO:0000256" key="1">
    <source>
        <dbReference type="ARBA" id="ARBA00022801"/>
    </source>
</evidence>
<dbReference type="GO" id="GO:0016787">
    <property type="term" value="F:hydrolase activity"/>
    <property type="evidence" value="ECO:0007669"/>
    <property type="project" value="UniProtKB-KW"/>
</dbReference>
<dbReference type="Gene3D" id="2.40.260.10">
    <property type="entry name" value="Sortase"/>
    <property type="match status" value="1"/>
</dbReference>
<comment type="caution">
    <text evidence="4">The sequence shown here is derived from an EMBL/GenBank/DDBJ whole genome shotgun (WGS) entry which is preliminary data.</text>
</comment>
<evidence type="ECO:0000313" key="4">
    <source>
        <dbReference type="EMBL" id="RKS71310.1"/>
    </source>
</evidence>
<dbReference type="PROSITE" id="PS51257">
    <property type="entry name" value="PROKAR_LIPOPROTEIN"/>
    <property type="match status" value="1"/>
</dbReference>
<feature type="signal peptide" evidence="3">
    <location>
        <begin position="1"/>
        <end position="19"/>
    </location>
</feature>
<dbReference type="NCBIfam" id="NF033748">
    <property type="entry name" value="class_F_sortase"/>
    <property type="match status" value="1"/>
</dbReference>
<gene>
    <name evidence="4" type="ORF">CLV35_3106</name>
</gene>
<keyword evidence="3" id="KW-0732">Signal</keyword>
<keyword evidence="1" id="KW-0378">Hydrolase</keyword>
<proteinExistence type="predicted"/>
<dbReference type="Proteomes" id="UP000281955">
    <property type="component" value="Unassembled WGS sequence"/>
</dbReference>